<organism evidence="2 3">
    <name type="scientific">Bacteroides faecalis</name>
    <dbReference type="NCBI Taxonomy" id="2447885"/>
    <lineage>
        <taxon>Bacteria</taxon>
        <taxon>Pseudomonadati</taxon>
        <taxon>Bacteroidota</taxon>
        <taxon>Bacteroidia</taxon>
        <taxon>Bacteroidales</taxon>
        <taxon>Bacteroidaceae</taxon>
        <taxon>Bacteroides</taxon>
    </lineage>
</organism>
<name>A0A401M165_9BACE</name>
<proteinExistence type="predicted"/>
<evidence type="ECO:0000313" key="2">
    <source>
        <dbReference type="EMBL" id="GCB37556.1"/>
    </source>
</evidence>
<dbReference type="AlphaFoldDB" id="A0A401M165"/>
<protein>
    <submittedName>
        <fullName evidence="2">Uncharacterized protein</fullName>
    </submittedName>
</protein>
<keyword evidence="3" id="KW-1185">Reference proteome</keyword>
<feature type="region of interest" description="Disordered" evidence="1">
    <location>
        <begin position="25"/>
        <end position="57"/>
    </location>
</feature>
<evidence type="ECO:0000313" key="3">
    <source>
        <dbReference type="Proteomes" id="UP000288079"/>
    </source>
</evidence>
<sequence length="57" mass="6441">MFAVPGVQREGLPYKDGRRCRAEADTYPLVDADHVEDDEQDEESQQTSAEDEEVLSL</sequence>
<gene>
    <name evidence="2" type="ORF">KGMB02408_45010</name>
</gene>
<comment type="caution">
    <text evidence="2">The sequence shown here is derived from an EMBL/GenBank/DDBJ whole genome shotgun (WGS) entry which is preliminary data.</text>
</comment>
<dbReference type="Proteomes" id="UP000288079">
    <property type="component" value="Unassembled WGS sequence"/>
</dbReference>
<evidence type="ECO:0000256" key="1">
    <source>
        <dbReference type="SAM" id="MobiDB-lite"/>
    </source>
</evidence>
<feature type="compositionally biased region" description="Acidic residues" evidence="1">
    <location>
        <begin position="34"/>
        <end position="57"/>
    </location>
</feature>
<dbReference type="EMBL" id="BHWB01000029">
    <property type="protein sequence ID" value="GCB37556.1"/>
    <property type="molecule type" value="Genomic_DNA"/>
</dbReference>
<reference evidence="2 3" key="1">
    <citation type="submission" date="2018-10" db="EMBL/GenBank/DDBJ databases">
        <title>Draft Genome Sequence of Bacteroides sp. KCTC 15687.</title>
        <authorList>
            <person name="Yu S.Y."/>
            <person name="Kim J.S."/>
            <person name="Oh B.S."/>
            <person name="Park S.H."/>
            <person name="Kang S.W."/>
            <person name="Park J.E."/>
            <person name="Choi S.H."/>
            <person name="Han K.I."/>
            <person name="Lee K.C."/>
            <person name="Eom M.K."/>
            <person name="Suh M.K."/>
            <person name="Lee D.H."/>
            <person name="Yoon H."/>
            <person name="Kim B."/>
            <person name="Yang S.J."/>
            <person name="Lee J.S."/>
            <person name="Lee J.H."/>
        </authorList>
    </citation>
    <scope>NUCLEOTIDE SEQUENCE [LARGE SCALE GENOMIC DNA]</scope>
    <source>
        <strain evidence="2 3">KCTC 15687</strain>
    </source>
</reference>
<accession>A0A401M165</accession>